<gene>
    <name evidence="6" type="ORF">Lalb_Chr02g0155901</name>
    <name evidence="7" type="ORF">Lalb_Chr02g0156011</name>
</gene>
<proteinExistence type="predicted"/>
<evidence type="ECO:0000313" key="6">
    <source>
        <dbReference type="EMBL" id="KAE9619687.1"/>
    </source>
</evidence>
<evidence type="ECO:0000256" key="2">
    <source>
        <dbReference type="ARBA" id="ARBA00023125"/>
    </source>
</evidence>
<dbReference type="PANTHER" id="PTHR31719">
    <property type="entry name" value="NAC TRANSCRIPTION FACTOR 56"/>
    <property type="match status" value="1"/>
</dbReference>
<sequence>MAHASSSASSKTYKPRDDELIQDFLYKKIHEESVPNYLTVLEYDLYGEKNPWEIWEAFEGFSYEGKDLYIFTTLKKKSLNGSRFVRIIGCGSWEGEDTGKKVIAEGTNQCIGLKKRFRFEKSGTEHDGAWIMHEYSIDPSFQNNNSYVSTILHVGMYRYLIY</sequence>
<organism evidence="6 8">
    <name type="scientific">Lupinus albus</name>
    <name type="common">White lupine</name>
    <name type="synonym">Lupinus termis</name>
    <dbReference type="NCBI Taxonomy" id="3870"/>
    <lineage>
        <taxon>Eukaryota</taxon>
        <taxon>Viridiplantae</taxon>
        <taxon>Streptophyta</taxon>
        <taxon>Embryophyta</taxon>
        <taxon>Tracheophyta</taxon>
        <taxon>Spermatophyta</taxon>
        <taxon>Magnoliopsida</taxon>
        <taxon>eudicotyledons</taxon>
        <taxon>Gunneridae</taxon>
        <taxon>Pentapetalae</taxon>
        <taxon>rosids</taxon>
        <taxon>fabids</taxon>
        <taxon>Fabales</taxon>
        <taxon>Fabaceae</taxon>
        <taxon>Papilionoideae</taxon>
        <taxon>50 kb inversion clade</taxon>
        <taxon>genistoids sensu lato</taxon>
        <taxon>core genistoids</taxon>
        <taxon>Genisteae</taxon>
        <taxon>Lupinus</taxon>
    </lineage>
</organism>
<evidence type="ECO:0000256" key="3">
    <source>
        <dbReference type="ARBA" id="ARBA00023163"/>
    </source>
</evidence>
<evidence type="ECO:0000256" key="1">
    <source>
        <dbReference type="ARBA" id="ARBA00023015"/>
    </source>
</evidence>
<dbReference type="Proteomes" id="UP000447434">
    <property type="component" value="Chromosome 2"/>
</dbReference>
<reference evidence="6" key="2">
    <citation type="journal article" date="2020" name="Nat. Commun.">
        <title>High-quality genome sequence of white lupin provides insight into soil exploration and seed quality.</title>
        <authorList>
            <person name="Hufnagel B."/>
            <person name="Marques A."/>
            <person name="Soriano A."/>
            <person name="Marques L."/>
            <person name="Divol F."/>
            <person name="Doumas P."/>
            <person name="Sallet E."/>
            <person name="Mancinotti D."/>
            <person name="Carrere S."/>
            <person name="Marande W."/>
            <person name="Arribat S."/>
            <person name="Keller J."/>
            <person name="Huneau C."/>
            <person name="Blein T."/>
            <person name="Aime D."/>
            <person name="Laguerre M."/>
            <person name="Taylor J."/>
            <person name="Schubert V."/>
            <person name="Nelson M."/>
            <person name="Geu-Flores F."/>
            <person name="Crespi M."/>
            <person name="Gallardo K."/>
            <person name="Delaux P.M."/>
            <person name="Salse J."/>
            <person name="Berges H."/>
            <person name="Guyot R."/>
            <person name="Gouzy J."/>
            <person name="Peret B."/>
        </authorList>
    </citation>
    <scope>NUCLEOTIDE SEQUENCE</scope>
    <source>
        <tissue evidence="6">Leaves</tissue>
    </source>
</reference>
<keyword evidence="4" id="KW-0539">Nucleus</keyword>
<evidence type="ECO:0000313" key="7">
    <source>
        <dbReference type="EMBL" id="KAE9619696.1"/>
    </source>
</evidence>
<dbReference type="Gene3D" id="2.170.150.80">
    <property type="entry name" value="NAC domain"/>
    <property type="match status" value="1"/>
</dbReference>
<dbReference type="InterPro" id="IPR003441">
    <property type="entry name" value="NAC-dom"/>
</dbReference>
<evidence type="ECO:0000259" key="5">
    <source>
        <dbReference type="PROSITE" id="PS51005"/>
    </source>
</evidence>
<name>A0A6A4R115_LUPAL</name>
<dbReference type="EMBL" id="WOCE01000002">
    <property type="protein sequence ID" value="KAE9619687.1"/>
    <property type="molecule type" value="Genomic_DNA"/>
</dbReference>
<evidence type="ECO:0000313" key="8">
    <source>
        <dbReference type="Proteomes" id="UP000447434"/>
    </source>
</evidence>
<dbReference type="PROSITE" id="PS51005">
    <property type="entry name" value="NAC"/>
    <property type="match status" value="1"/>
</dbReference>
<keyword evidence="1" id="KW-0805">Transcription regulation</keyword>
<dbReference type="OrthoDB" id="782339at2759"/>
<dbReference type="EMBL" id="WOCE01000002">
    <property type="protein sequence ID" value="KAE9619696.1"/>
    <property type="molecule type" value="Genomic_DNA"/>
</dbReference>
<dbReference type="AlphaFoldDB" id="A0A6A4R115"/>
<dbReference type="InterPro" id="IPR036093">
    <property type="entry name" value="NAC_dom_sf"/>
</dbReference>
<dbReference type="GO" id="GO:0003677">
    <property type="term" value="F:DNA binding"/>
    <property type="evidence" value="ECO:0007669"/>
    <property type="project" value="UniProtKB-KW"/>
</dbReference>
<dbReference type="SUPFAM" id="SSF101941">
    <property type="entry name" value="NAC domain"/>
    <property type="match status" value="1"/>
</dbReference>
<dbReference type="Pfam" id="PF02365">
    <property type="entry name" value="NAM"/>
    <property type="match status" value="1"/>
</dbReference>
<dbReference type="PANTHER" id="PTHR31719:SF43">
    <property type="entry name" value="NAC TRANSCRIPTION FACTOR 56"/>
    <property type="match status" value="1"/>
</dbReference>
<feature type="domain" description="NAC" evidence="5">
    <location>
        <begin position="7"/>
        <end position="154"/>
    </location>
</feature>
<dbReference type="GO" id="GO:0006355">
    <property type="term" value="P:regulation of DNA-templated transcription"/>
    <property type="evidence" value="ECO:0007669"/>
    <property type="project" value="InterPro"/>
</dbReference>
<keyword evidence="8" id="KW-1185">Reference proteome</keyword>
<reference evidence="8" key="1">
    <citation type="journal article" date="2020" name="Nat. Commun.">
        <title>Genome sequence of the cluster root forming white lupin.</title>
        <authorList>
            <person name="Hufnagel B."/>
            <person name="Marques A."/>
            <person name="Soriano A."/>
            <person name="Marques L."/>
            <person name="Divol F."/>
            <person name="Doumas P."/>
            <person name="Sallet E."/>
            <person name="Mancinotti D."/>
            <person name="Carrere S."/>
            <person name="Marande W."/>
            <person name="Arribat S."/>
            <person name="Keller J."/>
            <person name="Huneau C."/>
            <person name="Blein T."/>
            <person name="Aime D."/>
            <person name="Laguerre M."/>
            <person name="Taylor J."/>
            <person name="Schubert V."/>
            <person name="Nelson M."/>
            <person name="Geu-Flores F."/>
            <person name="Crespi M."/>
            <person name="Gallardo-Guerrero K."/>
            <person name="Delaux P.-M."/>
            <person name="Salse J."/>
            <person name="Berges H."/>
            <person name="Guyot R."/>
            <person name="Gouzy J."/>
            <person name="Peret B."/>
        </authorList>
    </citation>
    <scope>NUCLEOTIDE SEQUENCE [LARGE SCALE GENOMIC DNA]</scope>
    <source>
        <strain evidence="8">cv. Amiga</strain>
    </source>
</reference>
<evidence type="ECO:0000256" key="4">
    <source>
        <dbReference type="ARBA" id="ARBA00023242"/>
    </source>
</evidence>
<keyword evidence="3" id="KW-0804">Transcription</keyword>
<keyword evidence="2" id="KW-0238">DNA-binding</keyword>
<comment type="caution">
    <text evidence="6">The sequence shown here is derived from an EMBL/GenBank/DDBJ whole genome shotgun (WGS) entry which is preliminary data.</text>
</comment>
<accession>A0A6A4R115</accession>
<protein>
    <submittedName>
        <fullName evidence="6">Putative transcription factor NAM family</fullName>
    </submittedName>
</protein>